<sequence length="285" mass="32981">MNIIGGIIKKIRISKNMTQAELAHDIVSPQFLSHFENCKSDIKVQTFLRLLDRLNVKYNEFVSETFDTYTSEINSFIDNLRLAKQSNNIVMLETLILRQQQLYEETNNSRYLHYGIVAKQILNSITDTEFNSSEIDIVMRYLHNVNDWGHYEIILFGNIIFCLNPTQVLSFQHTVLKKIEKYATINKKKGPYAMVILNMANYCLENNCLNQAIEMINKAELLLDGSKSFFELNQKNYLKGIYLIKSGSIEQGTELCNKAIDILIHFKDFANANSKKKELESILIE</sequence>
<name>K1MDD0_9LACT</name>
<dbReference type="Pfam" id="PF01381">
    <property type="entry name" value="HTH_3"/>
    <property type="match status" value="1"/>
</dbReference>
<dbReference type="GO" id="GO:0003677">
    <property type="term" value="F:DNA binding"/>
    <property type="evidence" value="ECO:0007669"/>
    <property type="project" value="InterPro"/>
</dbReference>
<gene>
    <name evidence="2" type="ORF">HMPREF9707_01266</name>
</gene>
<dbReference type="InterPro" id="IPR010982">
    <property type="entry name" value="Lambda_DNA-bd_dom_sf"/>
</dbReference>
<dbReference type="SUPFAM" id="SSF47413">
    <property type="entry name" value="lambda repressor-like DNA-binding domains"/>
    <property type="match status" value="1"/>
</dbReference>
<dbReference type="PATRIC" id="fig|883112.3.peg.1260"/>
<dbReference type="PANTHER" id="PTHR37038">
    <property type="entry name" value="TRANSCRIPTIONAL REGULATOR-RELATED"/>
    <property type="match status" value="1"/>
</dbReference>
<evidence type="ECO:0000313" key="2">
    <source>
        <dbReference type="EMBL" id="EKB54089.1"/>
    </source>
</evidence>
<dbReference type="PROSITE" id="PS50943">
    <property type="entry name" value="HTH_CROC1"/>
    <property type="match status" value="1"/>
</dbReference>
<dbReference type="SMART" id="SM00530">
    <property type="entry name" value="HTH_XRE"/>
    <property type="match status" value="1"/>
</dbReference>
<organism evidence="2 3">
    <name type="scientific">Falseniella ignava CCUG 37419</name>
    <dbReference type="NCBI Taxonomy" id="883112"/>
    <lineage>
        <taxon>Bacteria</taxon>
        <taxon>Bacillati</taxon>
        <taxon>Bacillota</taxon>
        <taxon>Bacilli</taxon>
        <taxon>Lactobacillales</taxon>
        <taxon>Aerococcaceae</taxon>
        <taxon>Falseniella</taxon>
    </lineage>
</organism>
<dbReference type="eggNOG" id="COG1396">
    <property type="taxonomic scope" value="Bacteria"/>
</dbReference>
<protein>
    <submittedName>
        <fullName evidence="2">Transcriptional activator, Rgg/GadR/MutR family domain-containing protein</fullName>
    </submittedName>
</protein>
<dbReference type="NCBIfam" id="TIGR01716">
    <property type="entry name" value="RGG_Cterm"/>
    <property type="match status" value="1"/>
</dbReference>
<dbReference type="InterPro" id="IPR010057">
    <property type="entry name" value="Transcription_activator_Rgg_C"/>
</dbReference>
<dbReference type="Proteomes" id="UP000005147">
    <property type="component" value="Unassembled WGS sequence"/>
</dbReference>
<dbReference type="STRING" id="883112.HMPREF9707_01266"/>
<dbReference type="RefSeq" id="WP_006701909.1">
    <property type="nucleotide sequence ID" value="NZ_JH932301.1"/>
</dbReference>
<proteinExistence type="predicted"/>
<dbReference type="InterPro" id="IPR001387">
    <property type="entry name" value="Cro/C1-type_HTH"/>
</dbReference>
<accession>K1MDD0</accession>
<keyword evidence="3" id="KW-1185">Reference proteome</keyword>
<evidence type="ECO:0000313" key="3">
    <source>
        <dbReference type="Proteomes" id="UP000005147"/>
    </source>
</evidence>
<dbReference type="Pfam" id="PF21259">
    <property type="entry name" value="Rgg_C"/>
    <property type="match status" value="1"/>
</dbReference>
<feature type="domain" description="HTH cro/C1-type" evidence="1">
    <location>
        <begin position="8"/>
        <end position="61"/>
    </location>
</feature>
<dbReference type="HOGENOM" id="CLU_072045_1_0_9"/>
<dbReference type="Gene3D" id="1.25.40.10">
    <property type="entry name" value="Tetratricopeptide repeat domain"/>
    <property type="match status" value="1"/>
</dbReference>
<reference evidence="2 3" key="1">
    <citation type="submission" date="2012-07" db="EMBL/GenBank/DDBJ databases">
        <title>The Genome Sequence of Facklamia ignava CCUG 37419.</title>
        <authorList>
            <consortium name="The Broad Institute Genome Sequencing Platform"/>
            <person name="Earl A."/>
            <person name="Ward D."/>
            <person name="Feldgarden M."/>
            <person name="Gevers D."/>
            <person name="Huys G."/>
            <person name="Walker B."/>
            <person name="Young S.K."/>
            <person name="Zeng Q."/>
            <person name="Gargeya S."/>
            <person name="Fitzgerald M."/>
            <person name="Haas B."/>
            <person name="Abouelleil A."/>
            <person name="Alvarado L."/>
            <person name="Arachchi H.M."/>
            <person name="Berlin A.M."/>
            <person name="Chapman S.B."/>
            <person name="Goldberg J."/>
            <person name="Griggs A."/>
            <person name="Gujja S."/>
            <person name="Hansen M."/>
            <person name="Howarth C."/>
            <person name="Imamovic A."/>
            <person name="Larimer J."/>
            <person name="McCowen C."/>
            <person name="Montmayeur A."/>
            <person name="Murphy C."/>
            <person name="Neiman D."/>
            <person name="Pearson M."/>
            <person name="Priest M."/>
            <person name="Roberts A."/>
            <person name="Saif S."/>
            <person name="Shea T."/>
            <person name="Sisk P."/>
            <person name="Sykes S."/>
            <person name="Wortman J."/>
            <person name="Nusbaum C."/>
            <person name="Birren B."/>
        </authorList>
    </citation>
    <scope>NUCLEOTIDE SEQUENCE [LARGE SCALE GENOMIC DNA]</scope>
    <source>
        <strain evidence="2 3">CCUG 37419</strain>
    </source>
</reference>
<dbReference type="CDD" id="cd00093">
    <property type="entry name" value="HTH_XRE"/>
    <property type="match status" value="1"/>
</dbReference>
<dbReference type="InterPro" id="IPR011990">
    <property type="entry name" value="TPR-like_helical_dom_sf"/>
</dbReference>
<evidence type="ECO:0000259" key="1">
    <source>
        <dbReference type="PROSITE" id="PS50943"/>
    </source>
</evidence>
<dbReference type="AlphaFoldDB" id="K1MDD0"/>
<comment type="caution">
    <text evidence="2">The sequence shown here is derived from an EMBL/GenBank/DDBJ whole genome shotgun (WGS) entry which is preliminary data.</text>
</comment>
<dbReference type="InterPro" id="IPR053163">
    <property type="entry name" value="HTH-type_regulator_Rgg"/>
</dbReference>
<dbReference type="EMBL" id="AGZE01000034">
    <property type="protein sequence ID" value="EKB54089.1"/>
    <property type="molecule type" value="Genomic_DNA"/>
</dbReference>